<dbReference type="EC" id="2.1.1.-" evidence="5"/>
<evidence type="ECO:0000256" key="3">
    <source>
        <dbReference type="ARBA" id="ARBA00022679"/>
    </source>
</evidence>
<evidence type="ECO:0000256" key="1">
    <source>
        <dbReference type="ARBA" id="ARBA00006594"/>
    </source>
</evidence>
<gene>
    <name evidence="7" type="ORF">OM960_08035</name>
</gene>
<dbReference type="InterPro" id="IPR002941">
    <property type="entry name" value="DNA_methylase_N4/N6"/>
</dbReference>
<comment type="catalytic activity">
    <reaction evidence="4">
        <text>a 2'-deoxyadenosine in DNA + S-adenosyl-L-methionine = an N(6)-methyl-2'-deoxyadenosine in DNA + S-adenosyl-L-homocysteine + H(+)</text>
        <dbReference type="Rhea" id="RHEA:15197"/>
        <dbReference type="Rhea" id="RHEA-COMP:12418"/>
        <dbReference type="Rhea" id="RHEA-COMP:12419"/>
        <dbReference type="ChEBI" id="CHEBI:15378"/>
        <dbReference type="ChEBI" id="CHEBI:57856"/>
        <dbReference type="ChEBI" id="CHEBI:59789"/>
        <dbReference type="ChEBI" id="CHEBI:90615"/>
        <dbReference type="ChEBI" id="CHEBI:90616"/>
        <dbReference type="EC" id="2.1.1.72"/>
    </reaction>
</comment>
<dbReference type="Proteomes" id="UP001207582">
    <property type="component" value="Unassembled WGS sequence"/>
</dbReference>
<name>A0ABT3J1H6_9RHOB</name>
<comment type="caution">
    <text evidence="7">The sequence shown here is derived from an EMBL/GenBank/DDBJ whole genome shotgun (WGS) entry which is preliminary data.</text>
</comment>
<dbReference type="InterPro" id="IPR002052">
    <property type="entry name" value="DNA_methylase_N6_adenine_CS"/>
</dbReference>
<evidence type="ECO:0000256" key="5">
    <source>
        <dbReference type="RuleBase" id="RU362026"/>
    </source>
</evidence>
<organism evidence="7 8">
    <name type="scientific">Defluviimonas salinarum</name>
    <dbReference type="NCBI Taxonomy" id="2992147"/>
    <lineage>
        <taxon>Bacteria</taxon>
        <taxon>Pseudomonadati</taxon>
        <taxon>Pseudomonadota</taxon>
        <taxon>Alphaproteobacteria</taxon>
        <taxon>Rhodobacterales</taxon>
        <taxon>Paracoccaceae</taxon>
        <taxon>Albidovulum</taxon>
    </lineage>
</organism>
<evidence type="ECO:0000256" key="4">
    <source>
        <dbReference type="ARBA" id="ARBA00047942"/>
    </source>
</evidence>
<dbReference type="Gene3D" id="3.40.50.150">
    <property type="entry name" value="Vaccinia Virus protein VP39"/>
    <property type="match status" value="1"/>
</dbReference>
<dbReference type="Pfam" id="PF01555">
    <property type="entry name" value="N6_N4_Mtase"/>
    <property type="match status" value="1"/>
</dbReference>
<proteinExistence type="inferred from homology"/>
<keyword evidence="2" id="KW-0489">Methyltransferase</keyword>
<keyword evidence="8" id="KW-1185">Reference proteome</keyword>
<dbReference type="InterPro" id="IPR001091">
    <property type="entry name" value="RM_Methyltransferase"/>
</dbReference>
<evidence type="ECO:0000313" key="7">
    <source>
        <dbReference type="EMBL" id="MCW3781541.1"/>
    </source>
</evidence>
<evidence type="ECO:0000313" key="8">
    <source>
        <dbReference type="Proteomes" id="UP001207582"/>
    </source>
</evidence>
<comment type="similarity">
    <text evidence="1 5">Belongs to the N(4)/N(6)-methyltransferase family.</text>
</comment>
<dbReference type="PRINTS" id="PR00508">
    <property type="entry name" value="S21N4MTFRASE"/>
</dbReference>
<evidence type="ECO:0000256" key="2">
    <source>
        <dbReference type="ARBA" id="ARBA00022603"/>
    </source>
</evidence>
<dbReference type="SUPFAM" id="SSF53335">
    <property type="entry name" value="S-adenosyl-L-methionine-dependent methyltransferases"/>
    <property type="match status" value="1"/>
</dbReference>
<feature type="domain" description="DNA methylase N-4/N-6" evidence="6">
    <location>
        <begin position="51"/>
        <end position="346"/>
    </location>
</feature>
<keyword evidence="3" id="KW-0808">Transferase</keyword>
<dbReference type="InterPro" id="IPR029063">
    <property type="entry name" value="SAM-dependent_MTases_sf"/>
</dbReference>
<protein>
    <recommendedName>
        <fullName evidence="5">Methyltransferase</fullName>
        <ecNumber evidence="5">2.1.1.-</ecNumber>
    </recommendedName>
</protein>
<dbReference type="EMBL" id="JAPDOG010000005">
    <property type="protein sequence ID" value="MCW3781541.1"/>
    <property type="molecule type" value="Genomic_DNA"/>
</dbReference>
<reference evidence="7 8" key="1">
    <citation type="submission" date="2022-10" db="EMBL/GenBank/DDBJ databases">
        <title>Defluviimonas sp. CAU 1641 isolated from mud.</title>
        <authorList>
            <person name="Kim W."/>
        </authorList>
    </citation>
    <scope>NUCLEOTIDE SEQUENCE [LARGE SCALE GENOMIC DNA]</scope>
    <source>
        <strain evidence="7 8">CAU 1641</strain>
    </source>
</reference>
<dbReference type="PROSITE" id="PS00092">
    <property type="entry name" value="N6_MTASE"/>
    <property type="match status" value="1"/>
</dbReference>
<sequence length="377" mass="42911">MPALALSLTSDGSLLEVPDLRLGSKGPESILFHGDNDAVLDEVSPTFDGTVKCIYIDPPYNNMESYTHYDDRDDHGEWIERLTRHVERLKPLLRDDGSIWISIDDRQVHYLKVALDGVFGRENFVSTIIWEHRKTRESRRVFSNNHEYLLVYARNALAFKKSRNRLPYDSEVLKRFKNPDNDPRGLWQSISLNVQAGHATAGQFYEIVSPKGKRHSPPHGRCWMYTAERVRELVAENRIYFGAKGDAVPRLKRFLSEIDGGLTPHTLWRADEVGTTDSAKKHTISMFPDLSVFDTPKPEELIDRVFTIATNPGDLVLDSFLGSGTSGVVALRKGLRFVGIEQGAHVMTHCHARIKREYRPSVGQVRFMRHSNTARTD</sequence>
<dbReference type="RefSeq" id="WP_264771600.1">
    <property type="nucleotide sequence ID" value="NZ_JAPDOG010000005.1"/>
</dbReference>
<accession>A0ABT3J1H6</accession>
<evidence type="ECO:0000259" key="6">
    <source>
        <dbReference type="Pfam" id="PF01555"/>
    </source>
</evidence>